<feature type="region of interest" description="Disordered" evidence="1">
    <location>
        <begin position="135"/>
        <end position="166"/>
    </location>
</feature>
<accession>A0A7L6N5V8</accession>
<dbReference type="RefSeq" id="WP_312031734.1">
    <property type="nucleotide sequence ID" value="NZ_CP051151.1"/>
</dbReference>
<sequence>MKKLFLLILGLGIGIGIMSCSSEVTDEIIQSDEQVLAIQAVSSSMLLSYNEGTVEEMANVMNPTDFSEDDINDLDSYVEMIETFLGNDQLEVETTQSDNEDYEYMIVYTTLGISQEAMEFKLYYNVYTIDEPITDEPTTEDSVTDEPTTVAPATEPLAFNPDRQPSMRFEDEDDEFVEELIQGIMIIGDITYEVEGKILNVNGKEISRIRSFIDEENFVLVNYQIDDTEVDKEKFFYQMVKDGQVVSRSKVMIFENDHMQHVQLEMIEGDEYARYQFHLRENSGVTYIHINYRIETNDEVSEGNIRLTKSIDPETNEVIYAYQVTPNRGQGQGGQFNKRHHHRSYMQENHQTTIL</sequence>
<dbReference type="KEGG" id="tbk:HF295_08440"/>
<name>A0A7L6N5V8_9MOLU</name>
<feature type="compositionally biased region" description="Polar residues" evidence="1">
    <location>
        <begin position="346"/>
        <end position="355"/>
    </location>
</feature>
<organism evidence="2 3">
    <name type="scientific">Hujiaoplasma nucleasis</name>
    <dbReference type="NCBI Taxonomy" id="2725268"/>
    <lineage>
        <taxon>Bacteria</taxon>
        <taxon>Bacillati</taxon>
        <taxon>Mycoplasmatota</taxon>
        <taxon>Mollicutes</taxon>
        <taxon>Candidatus Izemoplasmatales</taxon>
        <taxon>Hujiaoplasmataceae</taxon>
        <taxon>Hujiaoplasma</taxon>
    </lineage>
</organism>
<evidence type="ECO:0000256" key="1">
    <source>
        <dbReference type="SAM" id="MobiDB-lite"/>
    </source>
</evidence>
<dbReference type="PROSITE" id="PS51257">
    <property type="entry name" value="PROKAR_LIPOPROTEIN"/>
    <property type="match status" value="1"/>
</dbReference>
<feature type="compositionally biased region" description="Acidic residues" evidence="1">
    <location>
        <begin position="135"/>
        <end position="144"/>
    </location>
</feature>
<feature type="region of interest" description="Disordered" evidence="1">
    <location>
        <begin position="329"/>
        <end position="355"/>
    </location>
</feature>
<dbReference type="Proteomes" id="UP000512167">
    <property type="component" value="Chromosome"/>
</dbReference>
<gene>
    <name evidence="2" type="ORF">HF295_08440</name>
</gene>
<evidence type="ECO:0000313" key="3">
    <source>
        <dbReference type="Proteomes" id="UP000512167"/>
    </source>
</evidence>
<evidence type="ECO:0000313" key="2">
    <source>
        <dbReference type="EMBL" id="QLY40882.1"/>
    </source>
</evidence>
<reference evidence="2 3" key="1">
    <citation type="submission" date="2020-04" db="EMBL/GenBank/DDBJ databases">
        <authorList>
            <person name="Zheng R.K."/>
            <person name="Sun C.M."/>
        </authorList>
    </citation>
    <scope>NUCLEOTIDE SEQUENCE [LARGE SCALE GENOMIC DNA]</scope>
    <source>
        <strain evidence="3">zrk29</strain>
    </source>
</reference>
<dbReference type="EMBL" id="CP051151">
    <property type="protein sequence ID" value="QLY40882.1"/>
    <property type="molecule type" value="Genomic_DNA"/>
</dbReference>
<proteinExistence type="predicted"/>
<protein>
    <submittedName>
        <fullName evidence="2">Uncharacterized protein</fullName>
    </submittedName>
</protein>
<keyword evidence="3" id="KW-1185">Reference proteome</keyword>
<dbReference type="AlphaFoldDB" id="A0A7L6N5V8"/>